<keyword evidence="3 4" id="KW-0342">GTP-binding</keyword>
<feature type="binding site" evidence="5">
    <location>
        <begin position="129"/>
        <end position="134"/>
    </location>
    <ligand>
        <name>GTP</name>
        <dbReference type="ChEBI" id="CHEBI:37565"/>
    </ligand>
</feature>
<dbReference type="NCBIfam" id="TIGR03596">
    <property type="entry name" value="GTPase_YlqF"/>
    <property type="match status" value="1"/>
</dbReference>
<proteinExistence type="inferred from homology"/>
<accession>A0A926DKP9</accession>
<evidence type="ECO:0000259" key="6">
    <source>
        <dbReference type="PROSITE" id="PS51721"/>
    </source>
</evidence>
<feature type="binding site" evidence="5">
    <location>
        <position position="173"/>
    </location>
    <ligand>
        <name>GTP</name>
        <dbReference type="ChEBI" id="CHEBI:37565"/>
    </ligand>
</feature>
<dbReference type="Gene3D" id="1.10.1580.10">
    <property type="match status" value="1"/>
</dbReference>
<evidence type="ECO:0000256" key="4">
    <source>
        <dbReference type="PIRNR" id="PIRNR006230"/>
    </source>
</evidence>
<evidence type="ECO:0000256" key="2">
    <source>
        <dbReference type="ARBA" id="ARBA00022741"/>
    </source>
</evidence>
<dbReference type="GO" id="GO:0006412">
    <property type="term" value="P:translation"/>
    <property type="evidence" value="ECO:0007669"/>
    <property type="project" value="TreeGrafter"/>
</dbReference>
<name>A0A926DKP9_9FIRM</name>
<dbReference type="SUPFAM" id="SSF52540">
    <property type="entry name" value="P-loop containing nucleoside triphosphate hydrolases"/>
    <property type="match status" value="1"/>
</dbReference>
<dbReference type="FunFam" id="3.40.50.300:FF:000590">
    <property type="entry name" value="Ribosome biogenesis GTPase A"/>
    <property type="match status" value="1"/>
</dbReference>
<organism evidence="7 8">
    <name type="scientific">Congzhengia minquanensis</name>
    <dbReference type="NCBI Taxonomy" id="2763657"/>
    <lineage>
        <taxon>Bacteria</taxon>
        <taxon>Bacillati</taxon>
        <taxon>Bacillota</taxon>
        <taxon>Clostridia</taxon>
        <taxon>Eubacteriales</taxon>
        <taxon>Oscillospiraceae</taxon>
        <taxon>Congzhengia</taxon>
    </lineage>
</organism>
<dbReference type="InterPro" id="IPR019991">
    <property type="entry name" value="GTP-bd_ribosome_bgen"/>
</dbReference>
<evidence type="ECO:0000313" key="7">
    <source>
        <dbReference type="EMBL" id="MBC8539621.1"/>
    </source>
</evidence>
<dbReference type="Pfam" id="PF01926">
    <property type="entry name" value="MMR_HSR1"/>
    <property type="match status" value="1"/>
</dbReference>
<dbReference type="GO" id="GO:0005737">
    <property type="term" value="C:cytoplasm"/>
    <property type="evidence" value="ECO:0007669"/>
    <property type="project" value="UniProtKB-SubCell"/>
</dbReference>
<comment type="similarity">
    <text evidence="4">Belongs to the TRAFAC class YlqF/YawG GTPase family. MTG1 subfamily.</text>
</comment>
<dbReference type="PANTHER" id="PTHR45782:SF4">
    <property type="entry name" value="MITOCHONDRIAL RIBOSOME-ASSOCIATED GTPASE 1"/>
    <property type="match status" value="1"/>
</dbReference>
<dbReference type="RefSeq" id="WP_249310843.1">
    <property type="nucleotide sequence ID" value="NZ_JACRSU010000001.1"/>
</dbReference>
<dbReference type="GO" id="GO:0005525">
    <property type="term" value="F:GTP binding"/>
    <property type="evidence" value="ECO:0007669"/>
    <property type="project" value="UniProtKB-KW"/>
</dbReference>
<dbReference type="PANTHER" id="PTHR45782">
    <property type="entry name" value="MITOCHONDRIAL RIBOSOME-ASSOCIATED GTPASE 1"/>
    <property type="match status" value="1"/>
</dbReference>
<evidence type="ECO:0000256" key="3">
    <source>
        <dbReference type="ARBA" id="ARBA00023134"/>
    </source>
</evidence>
<protein>
    <recommendedName>
        <fullName evidence="1 4">Ribosome biogenesis GTPase A</fullName>
    </recommendedName>
</protein>
<evidence type="ECO:0000256" key="5">
    <source>
        <dbReference type="PIRSR" id="PIRSR006230-1"/>
    </source>
</evidence>
<dbReference type="EMBL" id="JACRSU010000001">
    <property type="protein sequence ID" value="MBC8539621.1"/>
    <property type="molecule type" value="Genomic_DNA"/>
</dbReference>
<feature type="binding site" evidence="5">
    <location>
        <begin position="58"/>
        <end position="61"/>
    </location>
    <ligand>
        <name>GTP</name>
        <dbReference type="ChEBI" id="CHEBI:37565"/>
    </ligand>
</feature>
<dbReference type="InterPro" id="IPR023179">
    <property type="entry name" value="GTP-bd_ortho_bundle_sf"/>
</dbReference>
<dbReference type="AlphaFoldDB" id="A0A926DKP9"/>
<dbReference type="PIRSF" id="PIRSF006230">
    <property type="entry name" value="MG442"/>
    <property type="match status" value="1"/>
</dbReference>
<keyword evidence="2 4" id="KW-0547">Nucleotide-binding</keyword>
<dbReference type="CDD" id="cd01856">
    <property type="entry name" value="YlqF"/>
    <property type="match status" value="1"/>
</dbReference>
<dbReference type="GO" id="GO:0003924">
    <property type="term" value="F:GTPase activity"/>
    <property type="evidence" value="ECO:0007669"/>
    <property type="project" value="TreeGrafter"/>
</dbReference>
<comment type="caution">
    <text evidence="7">The sequence shown here is derived from an EMBL/GenBank/DDBJ whole genome shotgun (WGS) entry which is preliminary data.</text>
</comment>
<dbReference type="InterPro" id="IPR016478">
    <property type="entry name" value="GTPase_MTG1"/>
</dbReference>
<reference evidence="7" key="1">
    <citation type="submission" date="2020-08" db="EMBL/GenBank/DDBJ databases">
        <title>Genome public.</title>
        <authorList>
            <person name="Liu C."/>
            <person name="Sun Q."/>
        </authorList>
    </citation>
    <scope>NUCLEOTIDE SEQUENCE</scope>
    <source>
        <strain evidence="7">H8</strain>
    </source>
</reference>
<evidence type="ECO:0000256" key="1">
    <source>
        <dbReference type="ARBA" id="ARBA00014898"/>
    </source>
</evidence>
<keyword evidence="4" id="KW-0963">Cytoplasm</keyword>
<dbReference type="InterPro" id="IPR030378">
    <property type="entry name" value="G_CP_dom"/>
</dbReference>
<gene>
    <name evidence="7" type="primary">ylqF</name>
    <name evidence="7" type="ORF">H8698_01370</name>
</gene>
<dbReference type="Proteomes" id="UP000611762">
    <property type="component" value="Unassembled WGS sequence"/>
</dbReference>
<feature type="domain" description="CP-type G" evidence="6">
    <location>
        <begin position="14"/>
        <end position="177"/>
    </location>
</feature>
<comment type="function">
    <text evidence="4">Required for a late step of 50S ribosomal subunit assembly. Has GTPase activity.</text>
</comment>
<evidence type="ECO:0000313" key="8">
    <source>
        <dbReference type="Proteomes" id="UP000611762"/>
    </source>
</evidence>
<dbReference type="Gene3D" id="3.40.50.300">
    <property type="entry name" value="P-loop containing nucleotide triphosphate hydrolases"/>
    <property type="match status" value="1"/>
</dbReference>
<keyword evidence="8" id="KW-1185">Reference proteome</keyword>
<dbReference type="InterPro" id="IPR027417">
    <property type="entry name" value="P-loop_NTPase"/>
</dbReference>
<sequence length="288" mass="32115">MNIQWFPGHMAKTRRQIEEKLKLIDVVVEILDARIPVSSQNPDISEMTKGKPRVAVLNKADLADETVTKQWVSFYKQNNVEVTLADCAKGRGINESVAAVKRALAEKLSNDSEKGMNRAIKILVAGVPNVGKSSYINRLSGNRRAAVGDRPGVTRGQQWIRLKNGIELLDTPGILWPKFEDETVGLHLAFTGSIKDEIIDTELLACKLAEFLNQNYRELFCARYKLENTEGLQGFELVELLGRKRGFVVSGGEIDLLRASNILLDEFRAGKIGRISLEKPEDLEVSVQ</sequence>
<dbReference type="InterPro" id="IPR006073">
    <property type="entry name" value="GTP-bd"/>
</dbReference>
<dbReference type="PROSITE" id="PS51721">
    <property type="entry name" value="G_CP"/>
    <property type="match status" value="1"/>
</dbReference>
<comment type="subcellular location">
    <subcellularLocation>
        <location evidence="4">Cytoplasm</location>
    </subcellularLocation>
</comment>